<proteinExistence type="predicted"/>
<dbReference type="EMBL" id="AZDJ01000016">
    <property type="protein sequence ID" value="KRK72949.1"/>
    <property type="molecule type" value="Genomic_DNA"/>
</dbReference>
<dbReference type="GO" id="GO:0097367">
    <property type="term" value="F:carbohydrate derivative binding"/>
    <property type="evidence" value="ECO:0007669"/>
    <property type="project" value="InterPro"/>
</dbReference>
<dbReference type="InterPro" id="IPR047640">
    <property type="entry name" value="RpiR-like"/>
</dbReference>
<dbReference type="OrthoDB" id="1648815at2"/>
<feature type="domain" description="SIS" evidence="5">
    <location>
        <begin position="128"/>
        <end position="268"/>
    </location>
</feature>
<dbReference type="Pfam" id="PF01380">
    <property type="entry name" value="SIS"/>
    <property type="match status" value="1"/>
</dbReference>
<dbReference type="AlphaFoldDB" id="A0A0R1JND6"/>
<dbReference type="InterPro" id="IPR046348">
    <property type="entry name" value="SIS_dom_sf"/>
</dbReference>
<dbReference type="InterPro" id="IPR036388">
    <property type="entry name" value="WH-like_DNA-bd_sf"/>
</dbReference>
<reference evidence="6 7" key="1">
    <citation type="journal article" date="2015" name="Genome Announc.">
        <title>Expanding the biotechnology potential of lactobacilli through comparative genomics of 213 strains and associated genera.</title>
        <authorList>
            <person name="Sun Z."/>
            <person name="Harris H.M."/>
            <person name="McCann A."/>
            <person name="Guo C."/>
            <person name="Argimon S."/>
            <person name="Zhang W."/>
            <person name="Yang X."/>
            <person name="Jeffery I.B."/>
            <person name="Cooney J.C."/>
            <person name="Kagawa T.F."/>
            <person name="Liu W."/>
            <person name="Song Y."/>
            <person name="Salvetti E."/>
            <person name="Wrobel A."/>
            <person name="Rasinkangas P."/>
            <person name="Parkhill J."/>
            <person name="Rea M.C."/>
            <person name="O'Sullivan O."/>
            <person name="Ritari J."/>
            <person name="Douillard F.P."/>
            <person name="Paul Ross R."/>
            <person name="Yang R."/>
            <person name="Briner A.E."/>
            <person name="Felis G.E."/>
            <person name="de Vos W.M."/>
            <person name="Barrangou R."/>
            <person name="Klaenhammer T.R."/>
            <person name="Caufield P.W."/>
            <person name="Cui Y."/>
            <person name="Zhang H."/>
            <person name="O'Toole P.W."/>
        </authorList>
    </citation>
    <scope>NUCLEOTIDE SEQUENCE [LARGE SCALE GENOMIC DNA]</scope>
    <source>
        <strain evidence="6 7">JCM 17158</strain>
    </source>
</reference>
<dbReference type="GO" id="GO:1901135">
    <property type="term" value="P:carbohydrate derivative metabolic process"/>
    <property type="evidence" value="ECO:0007669"/>
    <property type="project" value="InterPro"/>
</dbReference>
<evidence type="ECO:0000259" key="4">
    <source>
        <dbReference type="PROSITE" id="PS51071"/>
    </source>
</evidence>
<dbReference type="InterPro" id="IPR035472">
    <property type="entry name" value="RpiR-like_SIS"/>
</dbReference>
<keyword evidence="2" id="KW-0238">DNA-binding</keyword>
<dbReference type="InterPro" id="IPR000281">
    <property type="entry name" value="HTH_RpiR"/>
</dbReference>
<dbReference type="CDD" id="cd00093">
    <property type="entry name" value="HTH_XRE"/>
    <property type="match status" value="1"/>
</dbReference>
<dbReference type="Gene3D" id="1.10.10.10">
    <property type="entry name" value="Winged helix-like DNA-binding domain superfamily/Winged helix DNA-binding domain"/>
    <property type="match status" value="1"/>
</dbReference>
<name>A0A0R1JND6_9LACO</name>
<keyword evidence="1" id="KW-0805">Transcription regulation</keyword>
<accession>A0A0R1JND6</accession>
<evidence type="ECO:0000256" key="1">
    <source>
        <dbReference type="ARBA" id="ARBA00023015"/>
    </source>
</evidence>
<keyword evidence="7" id="KW-1185">Reference proteome</keyword>
<dbReference type="RefSeq" id="WP_056950890.1">
    <property type="nucleotide sequence ID" value="NZ_AZDJ01000016.1"/>
</dbReference>
<keyword evidence="3" id="KW-0804">Transcription</keyword>
<protein>
    <submittedName>
        <fullName evidence="6">Phosphosugar-binding transcriptional regulator, RpiR family protein</fullName>
    </submittedName>
</protein>
<dbReference type="InterPro" id="IPR001347">
    <property type="entry name" value="SIS_dom"/>
</dbReference>
<sequence length="289" mass="32282">MAFSYLESLIRRKVVNSTETDRKITAYLLTTDSRVVNLTITQLADRCGVSETSIYKYVKKLGFSGYQDFKIRVASNLHRQTPHDNISAAVNITNQDAPITIAKKVIQSNIDLLSDFNDFLGADKLERTLALMYPAETFHFFGQGGSDVVAFDAYHKFLRTRYRCQYVADYHLQLTDATKVGPHDVAFLFSHSGATKETVRVAQVLKQAGCKLITLTGSPGSELAQLADISYILFTEEVAIGAEALTSRILYTTLTDILYLNLMYHDETANRQATDKIRAALRPSKEGTD</sequence>
<feature type="domain" description="HTH rpiR-type" evidence="4">
    <location>
        <begin position="4"/>
        <end position="80"/>
    </location>
</feature>
<dbReference type="InterPro" id="IPR001387">
    <property type="entry name" value="Cro/C1-type_HTH"/>
</dbReference>
<evidence type="ECO:0000313" key="7">
    <source>
        <dbReference type="Proteomes" id="UP000051804"/>
    </source>
</evidence>
<evidence type="ECO:0000256" key="3">
    <source>
        <dbReference type="ARBA" id="ARBA00023163"/>
    </source>
</evidence>
<dbReference type="PROSITE" id="PS51464">
    <property type="entry name" value="SIS"/>
    <property type="match status" value="1"/>
</dbReference>
<dbReference type="PANTHER" id="PTHR30514:SF1">
    <property type="entry name" value="HTH-TYPE TRANSCRIPTIONAL REGULATOR HEXR-RELATED"/>
    <property type="match status" value="1"/>
</dbReference>
<evidence type="ECO:0000313" key="6">
    <source>
        <dbReference type="EMBL" id="KRK72949.1"/>
    </source>
</evidence>
<dbReference type="Proteomes" id="UP000051804">
    <property type="component" value="Unassembled WGS sequence"/>
</dbReference>
<dbReference type="SUPFAM" id="SSF53697">
    <property type="entry name" value="SIS domain"/>
    <property type="match status" value="1"/>
</dbReference>
<organism evidence="6 7">
    <name type="scientific">Lacticaseibacillus nasuensis JCM 17158</name>
    <dbReference type="NCBI Taxonomy" id="1291734"/>
    <lineage>
        <taxon>Bacteria</taxon>
        <taxon>Bacillati</taxon>
        <taxon>Bacillota</taxon>
        <taxon>Bacilli</taxon>
        <taxon>Lactobacillales</taxon>
        <taxon>Lactobacillaceae</taxon>
        <taxon>Lacticaseibacillus</taxon>
    </lineage>
</organism>
<comment type="caution">
    <text evidence="6">The sequence shown here is derived from an EMBL/GenBank/DDBJ whole genome shotgun (WGS) entry which is preliminary data.</text>
</comment>
<gene>
    <name evidence="6" type="ORF">FD02_GL001369</name>
</gene>
<evidence type="ECO:0000256" key="2">
    <source>
        <dbReference type="ARBA" id="ARBA00023125"/>
    </source>
</evidence>
<dbReference type="PROSITE" id="PS51071">
    <property type="entry name" value="HTH_RPIR"/>
    <property type="match status" value="1"/>
</dbReference>
<evidence type="ECO:0000259" key="5">
    <source>
        <dbReference type="PROSITE" id="PS51464"/>
    </source>
</evidence>
<dbReference type="GO" id="GO:0003700">
    <property type="term" value="F:DNA-binding transcription factor activity"/>
    <property type="evidence" value="ECO:0007669"/>
    <property type="project" value="InterPro"/>
</dbReference>
<dbReference type="PANTHER" id="PTHR30514">
    <property type="entry name" value="GLUCOKINASE"/>
    <property type="match status" value="1"/>
</dbReference>
<dbReference type="InterPro" id="IPR009057">
    <property type="entry name" value="Homeodomain-like_sf"/>
</dbReference>
<dbReference type="CDD" id="cd05013">
    <property type="entry name" value="SIS_RpiR"/>
    <property type="match status" value="1"/>
</dbReference>
<dbReference type="Gene3D" id="3.40.50.10490">
    <property type="entry name" value="Glucose-6-phosphate isomerase like protein, domain 1"/>
    <property type="match status" value="1"/>
</dbReference>
<dbReference type="GO" id="GO:0003677">
    <property type="term" value="F:DNA binding"/>
    <property type="evidence" value="ECO:0007669"/>
    <property type="project" value="UniProtKB-KW"/>
</dbReference>
<dbReference type="STRING" id="1291734.FD02_GL001369"/>
<dbReference type="Pfam" id="PF01418">
    <property type="entry name" value="HTH_6"/>
    <property type="match status" value="1"/>
</dbReference>
<dbReference type="PATRIC" id="fig|1291734.4.peg.1408"/>
<dbReference type="SUPFAM" id="SSF46689">
    <property type="entry name" value="Homeodomain-like"/>
    <property type="match status" value="1"/>
</dbReference>